<proteinExistence type="predicted"/>
<reference evidence="2" key="2">
    <citation type="journal article" date="2011" name="J. Biotechnol.">
        <title>Genome sequence of B. amyloliquefaciens type strain DSM7(T) reveals differences to plant-associated B. amyloliquefaciens FZB42.</title>
        <authorList>
            <person name="Ruckert C."/>
            <person name="Blom J."/>
            <person name="Chen X."/>
            <person name="Reva O."/>
            <person name="Borriss R."/>
        </authorList>
    </citation>
    <scope>NUCLEOTIDE SEQUENCE [LARGE SCALE GENOMIC DNA]</scope>
    <source>
        <strain evidence="2">DSM 7</strain>
    </source>
</reference>
<dbReference type="Gene3D" id="3.30.559.10">
    <property type="entry name" value="Chloramphenicol acetyltransferase-like domain"/>
    <property type="match status" value="1"/>
</dbReference>
<accession>A0A9P1JIT1</accession>
<dbReference type="EMBL" id="FN597644">
    <property type="protein sequence ID" value="CBI43602.1"/>
    <property type="molecule type" value="Genomic_DNA"/>
</dbReference>
<evidence type="ECO:0000313" key="1">
    <source>
        <dbReference type="EMBL" id="CBI43602.1"/>
    </source>
</evidence>
<dbReference type="Gene3D" id="3.30.559.30">
    <property type="entry name" value="Nonribosomal peptide synthetase, condensation domain"/>
    <property type="match status" value="1"/>
</dbReference>
<protein>
    <recommendedName>
        <fullName evidence="3">Condensation domain-containing protein</fullName>
    </recommendedName>
</protein>
<dbReference type="AlphaFoldDB" id="A0A9P1JIT1"/>
<dbReference type="KEGG" id="bao:BAMF_2476"/>
<evidence type="ECO:0008006" key="3">
    <source>
        <dbReference type="Google" id="ProtNLM"/>
    </source>
</evidence>
<evidence type="ECO:0000313" key="2">
    <source>
        <dbReference type="Proteomes" id="UP000006562"/>
    </source>
</evidence>
<name>A0A9P1JIT1_BACAS</name>
<keyword evidence="2" id="KW-1185">Reference proteome</keyword>
<organism evidence="1 2">
    <name type="scientific">Bacillus amyloliquefaciens (strain ATCC 23350 / DSM 7 / BCRC 11601 / CCUG 28519 / NBRC 15535 / NRRL B-14393 / F)</name>
    <dbReference type="NCBI Taxonomy" id="692420"/>
    <lineage>
        <taxon>Bacteria</taxon>
        <taxon>Bacillati</taxon>
        <taxon>Bacillota</taxon>
        <taxon>Bacilli</taxon>
        <taxon>Bacillales</taxon>
        <taxon>Bacillaceae</taxon>
        <taxon>Bacillus</taxon>
        <taxon>Bacillus amyloliquefaciens group</taxon>
    </lineage>
</organism>
<dbReference type="Proteomes" id="UP000006562">
    <property type="component" value="Chromosome"/>
</dbReference>
<sequence>MQQKYLVPPVGRQLITVPSTAGLREKWVGAMLDKTGRAYAGALRLDFSPSCESDKALNAVADTLARHPILAAHFQIEGDILVGYAPTESSLREVLREQMRTKHTGITNEAFLAHRARQSSEPGLRLASVSDDNGLHVWIGFWTYTCDGASIDLLIEEIANRYLGKSLKSSRSWEEYAQMEVTQTVKQVLDSRTRVNVYPVPGPYGIDAVRATPRGTVGHTQSVRFDSPIPRSMVLTCARAYRVTPFVLLFAAFQRAVSAVSGVKTVVRSPIRKPSAS</sequence>
<dbReference type="InterPro" id="IPR023213">
    <property type="entry name" value="CAT-like_dom_sf"/>
</dbReference>
<dbReference type="SUPFAM" id="SSF52777">
    <property type="entry name" value="CoA-dependent acyltransferases"/>
    <property type="match status" value="2"/>
</dbReference>
<reference evidence="1 2" key="1">
    <citation type="journal article" date="2011" name="Int. J. Syst. Evol. Microbiol.">
        <title>Relationship of Bacillus amyloliquefaciens clades associated with strains DSM 7T and FZB42T: a proposal for Bacillus amyloliquefaciens subsp. amyloliquefaciens subsp. nov. and Bacillus amyloliquefaciens subsp. plantarum subsp. nov. based on complete genome sequence comparisons.</title>
        <authorList>
            <person name="Borriss R."/>
            <person name="Chen X.H."/>
            <person name="Rueckert C."/>
            <person name="Blom J."/>
            <person name="Becker A."/>
            <person name="Baumgarth B."/>
            <person name="Fan B."/>
            <person name="Pukall R."/>
            <person name="Schumann P."/>
            <person name="Sproer C."/>
            <person name="Junge H."/>
            <person name="Vater J."/>
            <person name="Puhler A."/>
            <person name="Klenk H.P."/>
        </authorList>
    </citation>
    <scope>NUCLEOTIDE SEQUENCE [LARGE SCALE GENOMIC DNA]</scope>
    <source>
        <strain evidence="2">DSM 7</strain>
    </source>
</reference>
<gene>
    <name evidence="1" type="ordered locus">BAMF_2476</name>
</gene>